<name>A0A4Z1P0Z5_9PEZI</name>
<dbReference type="Proteomes" id="UP000298493">
    <property type="component" value="Unassembled WGS sequence"/>
</dbReference>
<evidence type="ECO:0000313" key="1">
    <source>
        <dbReference type="EMBL" id="TID15076.1"/>
    </source>
</evidence>
<evidence type="ECO:0000313" key="2">
    <source>
        <dbReference type="Proteomes" id="UP000298493"/>
    </source>
</evidence>
<reference evidence="1 2" key="1">
    <citation type="submission" date="2019-04" db="EMBL/GenBank/DDBJ databases">
        <title>High contiguity whole genome sequence and gene annotation resource for two Venturia nashicola isolates.</title>
        <authorList>
            <person name="Prokchorchik M."/>
            <person name="Won K."/>
            <person name="Lee Y."/>
            <person name="Choi E.D."/>
            <person name="Segonzac C."/>
            <person name="Sohn K.H."/>
        </authorList>
    </citation>
    <scope>NUCLEOTIDE SEQUENCE [LARGE SCALE GENOMIC DNA]</scope>
    <source>
        <strain evidence="1 2">PRI2</strain>
    </source>
</reference>
<keyword evidence="2" id="KW-1185">Reference proteome</keyword>
<accession>A0A4Z1P0Z5</accession>
<dbReference type="EMBL" id="SNSC02000021">
    <property type="protein sequence ID" value="TID15076.1"/>
    <property type="molecule type" value="Genomic_DNA"/>
</dbReference>
<comment type="caution">
    <text evidence="1">The sequence shown here is derived from an EMBL/GenBank/DDBJ whole genome shotgun (WGS) entry which is preliminary data.</text>
</comment>
<protein>
    <submittedName>
        <fullName evidence="1">Uncharacterized protein</fullName>
    </submittedName>
</protein>
<dbReference type="STRING" id="86259.A0A4Z1P0Z5"/>
<proteinExistence type="predicted"/>
<gene>
    <name evidence="1" type="ORF">E6O75_ATG08329</name>
</gene>
<sequence length="333" mass="37615">MRDAGLYHAMLSTVSLYMHGHLGIEARQDILFHETMKIIHERLANIDKPLSERPQPMINGIEPLRQLLQSKSPPPCLRRLIATSGGIAPYSANDALPCAIAWAEHHYAAAHRTIPPSRYEPNILPSPRFPECLELETAKTCQYFLIDIPEYGHAIYKILRCIHLLGIATQERWKGRDEMGVETRCAGGEGEGFSDLSRLDIGVDIVVTASQIFLFTALRSLPYLSRIVLAIQKLQQQPDQHSSIEQSNHLFTSWKQFAEYDALLWGLFMGMVAAMNRPGKDAIVAHLKEVVAMLGIESQERLEAHLKRMAWADIFKSHSKEVSKEIFRNRSIG</sequence>
<dbReference type="AlphaFoldDB" id="A0A4Z1P0Z5"/>
<organism evidence="1 2">
    <name type="scientific">Venturia nashicola</name>
    <dbReference type="NCBI Taxonomy" id="86259"/>
    <lineage>
        <taxon>Eukaryota</taxon>
        <taxon>Fungi</taxon>
        <taxon>Dikarya</taxon>
        <taxon>Ascomycota</taxon>
        <taxon>Pezizomycotina</taxon>
        <taxon>Dothideomycetes</taxon>
        <taxon>Pleosporomycetidae</taxon>
        <taxon>Venturiales</taxon>
        <taxon>Venturiaceae</taxon>
        <taxon>Venturia</taxon>
    </lineage>
</organism>